<evidence type="ECO:0000313" key="6">
    <source>
        <dbReference type="EMBL" id="GAF97518.1"/>
    </source>
</evidence>
<dbReference type="Gene3D" id="2.40.50.140">
    <property type="entry name" value="Nucleic acid-binding proteins"/>
    <property type="match status" value="1"/>
</dbReference>
<dbReference type="SUPFAM" id="SSF52540">
    <property type="entry name" value="P-loop containing nucleoside triphosphate hydrolases"/>
    <property type="match status" value="1"/>
</dbReference>
<dbReference type="SMART" id="SM00357">
    <property type="entry name" value="CSP"/>
    <property type="match status" value="1"/>
</dbReference>
<proteinExistence type="predicted"/>
<keyword evidence="3" id="KW-0805">Transcription regulation</keyword>
<dbReference type="Pfam" id="PF07497">
    <property type="entry name" value="Rho_RNA_bind"/>
    <property type="match status" value="1"/>
</dbReference>
<dbReference type="Gene3D" id="3.40.50.300">
    <property type="entry name" value="P-loop containing nucleotide triphosphate hydrolases"/>
    <property type="match status" value="1"/>
</dbReference>
<dbReference type="GO" id="GO:0003723">
    <property type="term" value="F:RNA binding"/>
    <property type="evidence" value="ECO:0007669"/>
    <property type="project" value="InterPro"/>
</dbReference>
<evidence type="ECO:0000256" key="1">
    <source>
        <dbReference type="ARBA" id="ARBA00022801"/>
    </source>
</evidence>
<keyword evidence="1" id="KW-0378">Hydrolase</keyword>
<keyword evidence="2" id="KW-0347">Helicase</keyword>
<dbReference type="CDD" id="cd04459">
    <property type="entry name" value="Rho_CSD"/>
    <property type="match status" value="1"/>
</dbReference>
<keyword evidence="4" id="KW-0804">Transcription</keyword>
<organism evidence="6">
    <name type="scientific">marine sediment metagenome</name>
    <dbReference type="NCBI Taxonomy" id="412755"/>
    <lineage>
        <taxon>unclassified sequences</taxon>
        <taxon>metagenomes</taxon>
        <taxon>ecological metagenomes</taxon>
    </lineage>
</organism>
<keyword evidence="2" id="KW-0067">ATP-binding</keyword>
<dbReference type="AlphaFoldDB" id="X0TVC3"/>
<dbReference type="InterPro" id="IPR011112">
    <property type="entry name" value="Rho-like_N"/>
</dbReference>
<dbReference type="PANTHER" id="PTHR46425">
    <property type="entry name" value="TRANSCRIPTION TERMINATION FACTOR RHO"/>
    <property type="match status" value="1"/>
</dbReference>
<feature type="domain" description="Rho RNA-BD" evidence="5">
    <location>
        <begin position="48"/>
        <end position="121"/>
    </location>
</feature>
<dbReference type="GO" id="GO:0006353">
    <property type="term" value="P:DNA-templated transcription termination"/>
    <property type="evidence" value="ECO:0007669"/>
    <property type="project" value="InterPro"/>
</dbReference>
<dbReference type="SUPFAM" id="SSF50249">
    <property type="entry name" value="Nucleic acid-binding proteins"/>
    <property type="match status" value="1"/>
</dbReference>
<keyword evidence="2" id="KW-0547">Nucleotide-binding</keyword>
<evidence type="ECO:0000256" key="4">
    <source>
        <dbReference type="ARBA" id="ARBA00023163"/>
    </source>
</evidence>
<dbReference type="GO" id="GO:0004386">
    <property type="term" value="F:helicase activity"/>
    <property type="evidence" value="ECO:0007669"/>
    <property type="project" value="UniProtKB-KW"/>
</dbReference>
<dbReference type="InterPro" id="IPR004665">
    <property type="entry name" value="Term_rho"/>
</dbReference>
<gene>
    <name evidence="6" type="ORF">S01H1_26522</name>
</gene>
<dbReference type="GO" id="GO:0016787">
    <property type="term" value="F:hydrolase activity"/>
    <property type="evidence" value="ECO:0007669"/>
    <property type="project" value="UniProtKB-KW"/>
</dbReference>
<reference evidence="6" key="1">
    <citation type="journal article" date="2014" name="Front. Microbiol.">
        <title>High frequency of phylogenetically diverse reductive dehalogenase-homologous genes in deep subseafloor sedimentary metagenomes.</title>
        <authorList>
            <person name="Kawai M."/>
            <person name="Futagami T."/>
            <person name="Toyoda A."/>
            <person name="Takaki Y."/>
            <person name="Nishi S."/>
            <person name="Hori S."/>
            <person name="Arai W."/>
            <person name="Tsubouchi T."/>
            <person name="Morono Y."/>
            <person name="Uchiyama I."/>
            <person name="Ito T."/>
            <person name="Fujiyama A."/>
            <person name="Inagaki F."/>
            <person name="Takami H."/>
        </authorList>
    </citation>
    <scope>NUCLEOTIDE SEQUENCE</scope>
    <source>
        <strain evidence="6">Expedition CK06-06</strain>
    </source>
</reference>
<dbReference type="InterPro" id="IPR000194">
    <property type="entry name" value="ATPase_F1/V1/A1_a/bsu_nucl-bd"/>
</dbReference>
<dbReference type="InterPro" id="IPR036269">
    <property type="entry name" value="Rho_N_sf"/>
</dbReference>
<evidence type="ECO:0000256" key="3">
    <source>
        <dbReference type="ARBA" id="ARBA00023015"/>
    </source>
</evidence>
<dbReference type="GO" id="GO:0005524">
    <property type="term" value="F:ATP binding"/>
    <property type="evidence" value="ECO:0007669"/>
    <property type="project" value="InterPro"/>
</dbReference>
<dbReference type="InterPro" id="IPR011113">
    <property type="entry name" value="Rho_RNA-bd"/>
</dbReference>
<dbReference type="SMART" id="SM00959">
    <property type="entry name" value="Rho_N"/>
    <property type="match status" value="1"/>
</dbReference>
<dbReference type="PROSITE" id="PS51856">
    <property type="entry name" value="RHO_RNA_BD"/>
    <property type="match status" value="1"/>
</dbReference>
<dbReference type="Pfam" id="PF07498">
    <property type="entry name" value="Rho_N"/>
    <property type="match status" value="1"/>
</dbReference>
<comment type="caution">
    <text evidence="6">The sequence shown here is derived from an EMBL/GenBank/DDBJ whole genome shotgun (WGS) entry which is preliminary data.</text>
</comment>
<dbReference type="InterPro" id="IPR012340">
    <property type="entry name" value="NA-bd_OB-fold"/>
</dbReference>
<sequence>MNISELETKTRDELVDLAKQQEVEGYSGLKKSDLIMRLVQAQTEQQGYLFVSGVLDIVDDGYGFLRQDSLLPGPDDIYISNSQIRRFSLRNGDTVSGQGRPPKNGERYCSLLRVEAINGVDPEQSRSRPHFGSLTPTFPDNLLNLETNPRNLSTRLINLIAPIGRGQRGLIVSPPKAGKTVLLQHIANAITTHYSEPHLMVCLIGERPEEVTDMKR</sequence>
<dbReference type="EMBL" id="BARS01016076">
    <property type="protein sequence ID" value="GAF97518.1"/>
    <property type="molecule type" value="Genomic_DNA"/>
</dbReference>
<evidence type="ECO:0000256" key="2">
    <source>
        <dbReference type="ARBA" id="ARBA00022806"/>
    </source>
</evidence>
<accession>X0TVC3</accession>
<dbReference type="InterPro" id="IPR011129">
    <property type="entry name" value="CSD"/>
</dbReference>
<dbReference type="PANTHER" id="PTHR46425:SF1">
    <property type="entry name" value="TRANSCRIPTION TERMINATION FACTOR RHO"/>
    <property type="match status" value="1"/>
</dbReference>
<protein>
    <recommendedName>
        <fullName evidence="5">Rho RNA-BD domain-containing protein</fullName>
    </recommendedName>
</protein>
<dbReference type="InterPro" id="IPR027417">
    <property type="entry name" value="P-loop_NTPase"/>
</dbReference>
<feature type="non-terminal residue" evidence="6">
    <location>
        <position position="216"/>
    </location>
</feature>
<dbReference type="SUPFAM" id="SSF68912">
    <property type="entry name" value="Rho N-terminal domain-like"/>
    <property type="match status" value="1"/>
</dbReference>
<dbReference type="GO" id="GO:0008186">
    <property type="term" value="F:ATP-dependent activity, acting on RNA"/>
    <property type="evidence" value="ECO:0007669"/>
    <property type="project" value="InterPro"/>
</dbReference>
<evidence type="ECO:0000259" key="5">
    <source>
        <dbReference type="PROSITE" id="PS51856"/>
    </source>
</evidence>
<name>X0TVC3_9ZZZZ</name>
<dbReference type="Pfam" id="PF00006">
    <property type="entry name" value="ATP-synt_ab"/>
    <property type="match status" value="1"/>
</dbReference>